<evidence type="ECO:0000256" key="1">
    <source>
        <dbReference type="ARBA" id="ARBA00022468"/>
    </source>
</evidence>
<sequence>MLKIQMLEQIVSNENIHEDGQIAAGGGGAAASGTSSAGYSPSGSSKDENGETRSLNRSNRLSPQGRQHMGGWTTATVNSKQNGLPTTPSSKSAATSPDRLRGATHDLFELLERVQCSRLDDQRCVLPSYFTQNTREERISNPHGGNNNDTQNNLTVQIPQQTRSLLRHSNSMSSNPHSNSSSTPASPHLLSNSSSGHLHHTLSNGGTLHHHPQYQSQSSVSSQSSSIISAVPPLQRLLEDHLSKPAPYAMIVIPNNGGYWVDGTDHDAGYDIPSHTTWRVGKIESDDTAKCYRRFFISREHSNLVGHDDQLGPVLLSIKSENVANQDHIRILLRLRTGTMHEIIPASCLGSNPSPIKMARLLNDQINVDSFMPVLCPKASTLIASYDEHVLVTNFKFGVLYQRYGQTTEEELFCNSDTTPALEEFLDLLGQRIRLRDHKGYRGGLDIQNGHTGDTAVYEVFKEREIMFHVSTLLPYTEGDPQQLQRKRHIGNDIVAIVFQEENTPFSPAMIASHFLHAFIVVQPLEPNTPNCRYKISVTARDDVPFFGPTLPQPSVFKKGPELKEFLLTKLINAENACYKADKFAQLELRTRTSLLQNLVDELKEKTRDFLGADLLGAPTSPTPETPKSESGFTGSRFIDTVKKALNARLRSQNSDPTNGSVESNPKHHNSIKKSKEISDVPCGPGQVVNIGRSLSKSSTTGSRKSPNDSVASSPDITSRCSLNPSNLNNNNNNNASNNNNNNNHHGGNGHGGGNHGVAAKGLPNGVSNGNGNNNNNNNNGPVAMSETSDDSSLNSVDLDPMVFPNVDAGATYIDSDTGLESMSSADATTKACSLCLDGDRAERSTNGGGSVISVSVGTGSTGGDSTRDLRGSTGSTNVGGMGGGVTVGVAGNTGMLLMTPEVVQQMDGFKQEITRLKCDKLDLLRQNVTCQRDIKRLRERELSLQGDLAAAGKEILRLRDLLKEYMPSAAAEPL</sequence>
<dbReference type="SMART" id="SM00390">
    <property type="entry name" value="GoLoco"/>
    <property type="match status" value="1"/>
</dbReference>
<dbReference type="GeneID" id="109421495"/>
<dbReference type="PROSITE" id="PS50085">
    <property type="entry name" value="RAPGAP"/>
    <property type="match status" value="1"/>
</dbReference>
<feature type="region of interest" description="Disordered" evidence="2">
    <location>
        <begin position="614"/>
        <end position="636"/>
    </location>
</feature>
<dbReference type="Pfam" id="PF02145">
    <property type="entry name" value="Rap_GAP"/>
    <property type="match status" value="1"/>
</dbReference>
<feature type="compositionally biased region" description="Polar residues" evidence="2">
    <location>
        <begin position="73"/>
        <end position="84"/>
    </location>
</feature>
<feature type="region of interest" description="Disordered" evidence="2">
    <location>
        <begin position="168"/>
        <end position="226"/>
    </location>
</feature>
<dbReference type="PANTHER" id="PTHR15711">
    <property type="entry name" value="RAP GTPASE-ACTIVATING PROTEIN"/>
    <property type="match status" value="1"/>
</dbReference>
<evidence type="ECO:0000313" key="4">
    <source>
        <dbReference type="EnsemblMetazoa" id="AALFPA23_021026.P31018"/>
    </source>
</evidence>
<evidence type="ECO:0000256" key="2">
    <source>
        <dbReference type="SAM" id="MobiDB-lite"/>
    </source>
</evidence>
<feature type="domain" description="Rap-GAP" evidence="3">
    <location>
        <begin position="383"/>
        <end position="599"/>
    </location>
</feature>
<dbReference type="InterPro" id="IPR035974">
    <property type="entry name" value="Rap/Ran-GAP_sf"/>
</dbReference>
<dbReference type="RefSeq" id="XP_029720210.2">
    <property type="nucleotide sequence ID" value="XM_029864350.2"/>
</dbReference>
<feature type="compositionally biased region" description="Low complexity" evidence="2">
    <location>
        <begin position="215"/>
        <end position="226"/>
    </location>
</feature>
<evidence type="ECO:0000313" key="5">
    <source>
        <dbReference type="Proteomes" id="UP000069940"/>
    </source>
</evidence>
<dbReference type="EnsemblMetazoa" id="AALFPA23_021026.R31018">
    <property type="protein sequence ID" value="AALFPA23_021026.P31018"/>
    <property type="gene ID" value="AALFPA23_021026"/>
</dbReference>
<dbReference type="InterPro" id="IPR000331">
    <property type="entry name" value="Rap/Ran_GAP_dom"/>
</dbReference>
<protein>
    <recommendedName>
        <fullName evidence="3">Rap-GAP domain-containing protein</fullName>
    </recommendedName>
</protein>
<dbReference type="Pfam" id="PF21022">
    <property type="entry name" value="Rap-GAP_dimer"/>
    <property type="match status" value="1"/>
</dbReference>
<keyword evidence="1" id="KW-0343">GTPase activation</keyword>
<dbReference type="InterPro" id="IPR003109">
    <property type="entry name" value="GoLoco_motif"/>
</dbReference>
<reference evidence="5" key="1">
    <citation type="journal article" date="2015" name="Proc. Natl. Acad. Sci. U.S.A.">
        <title>Genome sequence of the Asian Tiger mosquito, Aedes albopictus, reveals insights into its biology, genetics, and evolution.</title>
        <authorList>
            <person name="Chen X.G."/>
            <person name="Jiang X."/>
            <person name="Gu J."/>
            <person name="Xu M."/>
            <person name="Wu Y."/>
            <person name="Deng Y."/>
            <person name="Zhang C."/>
            <person name="Bonizzoni M."/>
            <person name="Dermauw W."/>
            <person name="Vontas J."/>
            <person name="Armbruster P."/>
            <person name="Huang X."/>
            <person name="Yang Y."/>
            <person name="Zhang H."/>
            <person name="He W."/>
            <person name="Peng H."/>
            <person name="Liu Y."/>
            <person name="Wu K."/>
            <person name="Chen J."/>
            <person name="Lirakis M."/>
            <person name="Topalis P."/>
            <person name="Van Leeuwen T."/>
            <person name="Hall A.B."/>
            <person name="Jiang X."/>
            <person name="Thorpe C."/>
            <person name="Mueller R.L."/>
            <person name="Sun C."/>
            <person name="Waterhouse R.M."/>
            <person name="Yan G."/>
            <person name="Tu Z.J."/>
            <person name="Fang X."/>
            <person name="James A.A."/>
        </authorList>
    </citation>
    <scope>NUCLEOTIDE SEQUENCE [LARGE SCALE GENOMIC DNA]</scope>
    <source>
        <strain evidence="5">Foshan</strain>
    </source>
</reference>
<dbReference type="PANTHER" id="PTHR15711:SF32">
    <property type="entry name" value="RAP GTPASE ACTIVATING PROTEIN 1, ISOFORM H"/>
    <property type="match status" value="1"/>
</dbReference>
<name>A0ABM1ZRK7_AEDAL</name>
<reference evidence="4" key="2">
    <citation type="submission" date="2025-05" db="UniProtKB">
        <authorList>
            <consortium name="EnsemblMetazoa"/>
        </authorList>
    </citation>
    <scope>IDENTIFICATION</scope>
    <source>
        <strain evidence="4">Foshan</strain>
    </source>
</reference>
<organism evidence="4 5">
    <name type="scientific">Aedes albopictus</name>
    <name type="common">Asian tiger mosquito</name>
    <name type="synonym">Stegomyia albopicta</name>
    <dbReference type="NCBI Taxonomy" id="7160"/>
    <lineage>
        <taxon>Eukaryota</taxon>
        <taxon>Metazoa</taxon>
        <taxon>Ecdysozoa</taxon>
        <taxon>Arthropoda</taxon>
        <taxon>Hexapoda</taxon>
        <taxon>Insecta</taxon>
        <taxon>Pterygota</taxon>
        <taxon>Neoptera</taxon>
        <taxon>Endopterygota</taxon>
        <taxon>Diptera</taxon>
        <taxon>Nematocera</taxon>
        <taxon>Culicoidea</taxon>
        <taxon>Culicidae</taxon>
        <taxon>Culicinae</taxon>
        <taxon>Aedini</taxon>
        <taxon>Aedes</taxon>
        <taxon>Stegomyia</taxon>
    </lineage>
</organism>
<feature type="region of interest" description="Disordered" evidence="2">
    <location>
        <begin position="21"/>
        <end position="99"/>
    </location>
</feature>
<dbReference type="Pfam" id="PF02188">
    <property type="entry name" value="GoLoco"/>
    <property type="match status" value="1"/>
</dbReference>
<feature type="region of interest" description="Disordered" evidence="2">
    <location>
        <begin position="651"/>
        <end position="796"/>
    </location>
</feature>
<proteinExistence type="predicted"/>
<feature type="compositionally biased region" description="Low complexity" evidence="2">
    <location>
        <begin position="770"/>
        <end position="781"/>
    </location>
</feature>
<accession>A0ABM1ZRK7</accession>
<dbReference type="InterPro" id="IPR050989">
    <property type="entry name" value="Rap1_Ran_GAP"/>
</dbReference>
<feature type="compositionally biased region" description="Polar residues" evidence="2">
    <location>
        <begin position="651"/>
        <end position="664"/>
    </location>
</feature>
<dbReference type="Gene3D" id="6.10.140.210">
    <property type="match status" value="1"/>
</dbReference>
<feature type="region of interest" description="Disordered" evidence="2">
    <location>
        <begin position="847"/>
        <end position="881"/>
    </location>
</feature>
<feature type="compositionally biased region" description="Low complexity" evidence="2">
    <location>
        <begin position="168"/>
        <end position="207"/>
    </location>
</feature>
<dbReference type="PROSITE" id="PS50877">
    <property type="entry name" value="GOLOCO"/>
    <property type="match status" value="1"/>
</dbReference>
<feature type="compositionally biased region" description="Polar residues" evidence="2">
    <location>
        <begin position="693"/>
        <end position="726"/>
    </location>
</feature>
<feature type="compositionally biased region" description="Low complexity" evidence="2">
    <location>
        <begin position="727"/>
        <end position="746"/>
    </location>
</feature>
<keyword evidence="5" id="KW-1185">Reference proteome</keyword>
<feature type="compositionally biased region" description="Low complexity" evidence="2">
    <location>
        <begin position="85"/>
        <end position="97"/>
    </location>
</feature>
<feature type="compositionally biased region" description="Polar residues" evidence="2">
    <location>
        <begin position="52"/>
        <end position="65"/>
    </location>
</feature>
<dbReference type="Gene3D" id="3.40.50.11210">
    <property type="entry name" value="Rap/Ran-GAP"/>
    <property type="match status" value="1"/>
</dbReference>
<feature type="compositionally biased region" description="Gly residues" evidence="2">
    <location>
        <begin position="747"/>
        <end position="756"/>
    </location>
</feature>
<dbReference type="Proteomes" id="UP000069940">
    <property type="component" value="Unassembled WGS sequence"/>
</dbReference>
<evidence type="ECO:0000259" key="3">
    <source>
        <dbReference type="PROSITE" id="PS50085"/>
    </source>
</evidence>
<dbReference type="SUPFAM" id="SSF111347">
    <property type="entry name" value="Rap/Ran-GAP"/>
    <property type="match status" value="1"/>
</dbReference>
<feature type="compositionally biased region" description="Low complexity" evidence="2">
    <location>
        <begin position="31"/>
        <end position="44"/>
    </location>
</feature>